<protein>
    <recommendedName>
        <fullName evidence="2">alpha-L-rhamnosidase</fullName>
        <ecNumber evidence="2">3.2.1.40</ecNumber>
    </recommendedName>
</protein>
<evidence type="ECO:0000256" key="2">
    <source>
        <dbReference type="ARBA" id="ARBA00012652"/>
    </source>
</evidence>
<keyword evidence="3 10" id="KW-0378">Hydrolase</keyword>
<dbReference type="InterPro" id="IPR035398">
    <property type="entry name" value="Bac_rhamnosid_C"/>
</dbReference>
<evidence type="ECO:0000256" key="4">
    <source>
        <dbReference type="SAM" id="MobiDB-lite"/>
    </source>
</evidence>
<feature type="domain" description="Alpha-L-rhamnosidase six-hairpin glycosidase" evidence="8">
    <location>
        <begin position="681"/>
        <end position="1002"/>
    </location>
</feature>
<dbReference type="PANTHER" id="PTHR33307:SF6">
    <property type="entry name" value="ALPHA-RHAMNOSIDASE (EUROFUNG)-RELATED"/>
    <property type="match status" value="1"/>
</dbReference>
<keyword evidence="5" id="KW-1133">Transmembrane helix</keyword>
<feature type="compositionally biased region" description="Polar residues" evidence="4">
    <location>
        <begin position="2005"/>
        <end position="2018"/>
    </location>
</feature>
<gene>
    <name evidence="10" type="ORF">H8Z77_07530</name>
</gene>
<evidence type="ECO:0000256" key="1">
    <source>
        <dbReference type="ARBA" id="ARBA00001445"/>
    </source>
</evidence>
<keyword evidence="5" id="KW-0812">Transmembrane</keyword>
<dbReference type="Gene3D" id="2.60.420.10">
    <property type="entry name" value="Maltose phosphorylase, domain 3"/>
    <property type="match status" value="1"/>
</dbReference>
<keyword evidence="5" id="KW-0472">Membrane</keyword>
<dbReference type="InterPro" id="IPR012341">
    <property type="entry name" value="6hp_glycosidase-like_sf"/>
</dbReference>
<proteinExistence type="predicted"/>
<dbReference type="EMBL" id="JACOQK010000001">
    <property type="protein sequence ID" value="MBC5787867.1"/>
    <property type="molecule type" value="Genomic_DNA"/>
</dbReference>
<dbReference type="EC" id="3.2.1.40" evidence="2"/>
<dbReference type="SUPFAM" id="SSF48208">
    <property type="entry name" value="Six-hairpin glycosidases"/>
    <property type="match status" value="1"/>
</dbReference>
<evidence type="ECO:0000256" key="5">
    <source>
        <dbReference type="SAM" id="Phobius"/>
    </source>
</evidence>
<feature type="transmembrane region" description="Helical" evidence="5">
    <location>
        <begin position="2026"/>
        <end position="2045"/>
    </location>
</feature>
<dbReference type="PANTHER" id="PTHR33307">
    <property type="entry name" value="ALPHA-RHAMNOSIDASE (EUROFUNG)"/>
    <property type="match status" value="1"/>
</dbReference>
<dbReference type="PROSITE" id="PS51257">
    <property type="entry name" value="PROKAR_LIPOPROTEIN"/>
    <property type="match status" value="1"/>
</dbReference>
<dbReference type="InterPro" id="IPR016007">
    <property type="entry name" value="Alpha_rhamnosid"/>
</dbReference>
<accession>A0ABR7IRW2</accession>
<dbReference type="Gene3D" id="2.60.40.1080">
    <property type="match status" value="1"/>
</dbReference>
<feature type="chain" id="PRO_5045635771" description="alpha-L-rhamnosidase" evidence="6">
    <location>
        <begin position="24"/>
        <end position="2049"/>
    </location>
</feature>
<comment type="catalytic activity">
    <reaction evidence="1">
        <text>Hydrolysis of terminal non-reducing alpha-L-rhamnose residues in alpha-L-rhamnosides.</text>
        <dbReference type="EC" id="3.2.1.40"/>
    </reaction>
</comment>
<dbReference type="Pfam" id="PF17389">
    <property type="entry name" value="Bac_rhamnosid6H"/>
    <property type="match status" value="1"/>
</dbReference>
<evidence type="ECO:0000313" key="11">
    <source>
        <dbReference type="Proteomes" id="UP000649151"/>
    </source>
</evidence>
<dbReference type="Gene3D" id="1.50.10.10">
    <property type="match status" value="1"/>
</dbReference>
<dbReference type="InterPro" id="IPR008902">
    <property type="entry name" value="Rhamnosid_concanavalin"/>
</dbReference>
<evidence type="ECO:0000259" key="7">
    <source>
        <dbReference type="Pfam" id="PF05592"/>
    </source>
</evidence>
<dbReference type="Gene3D" id="2.60.120.560">
    <property type="entry name" value="Exo-inulinase, domain 1"/>
    <property type="match status" value="3"/>
</dbReference>
<dbReference type="InterPro" id="IPR013783">
    <property type="entry name" value="Ig-like_fold"/>
</dbReference>
<feature type="region of interest" description="Disordered" evidence="4">
    <location>
        <begin position="1990"/>
        <end position="2020"/>
    </location>
</feature>
<evidence type="ECO:0000313" key="10">
    <source>
        <dbReference type="EMBL" id="MBC5787867.1"/>
    </source>
</evidence>
<keyword evidence="6" id="KW-0732">Signal</keyword>
<dbReference type="InterPro" id="IPR008964">
    <property type="entry name" value="Invasin/intimin_cell_adhesion"/>
</dbReference>
<comment type="caution">
    <text evidence="10">The sequence shown here is derived from an EMBL/GenBank/DDBJ whole genome shotgun (WGS) entry which is preliminary data.</text>
</comment>
<dbReference type="InterPro" id="IPR035396">
    <property type="entry name" value="Bac_rhamnosid6H"/>
</dbReference>
<dbReference type="Proteomes" id="UP000649151">
    <property type="component" value="Unassembled WGS sequence"/>
</dbReference>
<dbReference type="InterPro" id="IPR008928">
    <property type="entry name" value="6-hairpin_glycosidase_sf"/>
</dbReference>
<sequence length="2049" mass="224494">MKIKKFLSVVLSATMAASCIMNMGILNVSAIDGDNTAPLAPDNMKIELLEQAYGIGTKNPSFSWAVNDTDQNEVQTAYRIVISDTLEQANSSDYLCDTGWISSDQNTYVKVEGLEEKLADNELYYWQVQTKDKAGAESPLSEPIAFTTAVGDQWTSINGIWKKPYTAPDIYTEKGWTNYTVEQEVTITSEMMGLVFRSPDPNNCYAWCFHVGDNALRVRYAKNSSSNLTQIEAVGLSDKGITLKENQAFKVKITVKDNTVTTWLDMTNTGDNYIQVDERDMSQQGYLGGAIGYRTGAGDAGLIDDVKVTAEDGTILYQSNFEGENAVSYFKNCTVENGKLVVPRNINVCRMSGLYGESLADGSERGTFLFFRSPKLNLDRDQVEKVVLNATVRGTESTKSQSVDLYVNGESVGVGPAREFNNARKEDGSKYTQAFYNTYDITDNIKNGDNVISAVAYNRDTNNRAFLAQATVFYKDGTKEVLTNSATDGWKVLDGTAAFGDTGREIGTGEFKMPTEDINANYYPYGWQEINYDDSNWSTTLDKGPITDENSRILTPYSAENTLRFVTDEPTKKIERREDGTWFIDLGKEIIGGLKVNLTSPKEQQVTVYAGEQLNDDGTVRHKLAAGPDYTDHWTLKEGEQSFETITMKNFRYVEIVGFEGTIEEDDIMGWAMHQEFDEEDSDFVSSNDLLNREYDMSKYTMKMTNQDLYTDSQARERKAYEGDLLVNSNTSYAVQDNYSLARYSNEYLFYNQTWPEDYKLFSVEMAWQDYLYTGNADSLKENYETLKTKLLRGSGGKDNYVEEVGLVTGCGLIDWPTGERDGYKESTYNTPFNAEYVGIYELMAKIAHVIGNTEDENLYRQRSETIKKSMIEKLYDRENGKFYDSMNSAGVVNEHSALHSSAYALAYGVYDSPEMAKRLAEFVGNNGEFKGSIYATYFILRGLFQSGNGEEAISLLTNPDTTKDAKTFAAVMDTLKATISPEAWSNKHKSNLTLSHPWGASPGCSIVQGMFGILPTTPGFETFNITFQPGGIDSASVKTPSIRGEIQASYQNGDTDDMTASVTIPVNTTAKVSMPVNNKSYGKLIVDGKTVDATREGKFLSVQLGSGTHSIAISTEEVPSVPVVYVSAYVPGGNSIDLNETDKYVTATISDQFGDIIPSSDVQLSFQSSDESVATIAQDGTLNLLRPGNTTITVTATYQGQTGTTSIVITVIGEEPVPADQIKDIVIELDIDQYGKQLEVGESTQANLVAIYGDNSRKQLDNIIYTVKEGDAITVDQNGIVTGAKALEQSVLNALVSGVYGELSIRFDATRIQILDPYYNNSFDDPNDQTMPGLIVSNGGVQMAKNQKIISPVGFDWAENDSIVYKGEFIIQSKAASFAFNAKDDKNFYFWQFRSDNSTLKKHTNINGQFDNFETVPLTNLKPDGESNSFMIISSNNEIRTYLNGELVDVTEANTSLPMAGSFGCRNGSSEAWILNDISVGNDVAVSTDRMIQVMEEVQVDDTDIVDVSIELALDGQDKQLVPGEATTAKLIGTRKNGEKVELSNVTYTVKEGDAITVDENGTVTGVKPLEQAVLNATSSDKLAELAPNFDLSNMTVIPVYTNTFDDKNDQTLPGLKISNGSAYAGKSQVVISNVGSDWISNSNTVYSGKFTIENNAGNIAFCAADSKNFYFWQFRSDKNTLKKHTSIDGKVSNFNTIQLSNLKPAGQQNTFQIAIVDGKILTYLNGVLVDITPINNNLPTGGGFGVRNGQSESFYLDEISVGKDFALSIDRTITVGESAVVDSDKTILNKVITYAEEQKASEEFNNVIADVQESFNAALDAAKEIAADPAATQDAIDAAWKALMTEIHKLGFVKGDITSLEALVSLAEGYDMNDFVEAGQAEFLEALKAAQDLLADKDNAMQAEIETAESNLLNAMLNLRYKADKSILEKVIAEANGKDTNAYTAESYAVLQAAVAEANAVMANEDATQEEVDSAVERVQEAMKGLVAVEKPSTETPDDNKADGTQTGQESTTTKANAAKTGDVTPIAGLATIALAGVAILLTQKKK</sequence>
<dbReference type="Gene3D" id="2.60.40.10">
    <property type="entry name" value="Immunoglobulins"/>
    <property type="match status" value="1"/>
</dbReference>
<evidence type="ECO:0000259" key="8">
    <source>
        <dbReference type="Pfam" id="PF17389"/>
    </source>
</evidence>
<dbReference type="RefSeq" id="WP_186996641.1">
    <property type="nucleotide sequence ID" value="NZ_JACOQK010000001.1"/>
</dbReference>
<evidence type="ECO:0000256" key="6">
    <source>
        <dbReference type="SAM" id="SignalP"/>
    </source>
</evidence>
<reference evidence="10 11" key="1">
    <citation type="submission" date="2020-08" db="EMBL/GenBank/DDBJ databases">
        <title>Genome public.</title>
        <authorList>
            <person name="Liu C."/>
            <person name="Sun Q."/>
        </authorList>
    </citation>
    <scope>NUCLEOTIDE SEQUENCE [LARGE SCALE GENOMIC DNA]</scope>
    <source>
        <strain evidence="10 11">NSJ-27</strain>
    </source>
</reference>
<dbReference type="GO" id="GO:0016787">
    <property type="term" value="F:hydrolase activity"/>
    <property type="evidence" value="ECO:0007669"/>
    <property type="project" value="UniProtKB-KW"/>
</dbReference>
<dbReference type="Pfam" id="PF05592">
    <property type="entry name" value="Bac_rhamnosid"/>
    <property type="match status" value="1"/>
</dbReference>
<evidence type="ECO:0000256" key="3">
    <source>
        <dbReference type="ARBA" id="ARBA00022801"/>
    </source>
</evidence>
<dbReference type="Pfam" id="PF25788">
    <property type="entry name" value="Ig_Rha78A_N"/>
    <property type="match status" value="1"/>
</dbReference>
<dbReference type="Gene3D" id="2.60.120.260">
    <property type="entry name" value="Galactose-binding domain-like"/>
    <property type="match status" value="2"/>
</dbReference>
<dbReference type="Gene3D" id="1.20.1270.90">
    <property type="entry name" value="AF1782-like"/>
    <property type="match status" value="3"/>
</dbReference>
<dbReference type="SUPFAM" id="SSF49373">
    <property type="entry name" value="Invasin/intimin cell-adhesion fragments"/>
    <property type="match status" value="1"/>
</dbReference>
<dbReference type="Pfam" id="PF17390">
    <property type="entry name" value="Bac_rhamnosid_C"/>
    <property type="match status" value="1"/>
</dbReference>
<evidence type="ECO:0000259" key="9">
    <source>
        <dbReference type="Pfam" id="PF17390"/>
    </source>
</evidence>
<feature type="domain" description="Alpha-L-rhamnosidase C-terminal" evidence="9">
    <location>
        <begin position="1013"/>
        <end position="1083"/>
    </location>
</feature>
<feature type="signal peptide" evidence="6">
    <location>
        <begin position="1"/>
        <end position="23"/>
    </location>
</feature>
<organism evidence="10 11">
    <name type="scientific">Clostridium facile</name>
    <dbReference type="NCBI Taxonomy" id="2763035"/>
    <lineage>
        <taxon>Bacteria</taxon>
        <taxon>Bacillati</taxon>
        <taxon>Bacillota</taxon>
        <taxon>Clostridia</taxon>
        <taxon>Eubacteriales</taxon>
        <taxon>Clostridiaceae</taxon>
        <taxon>Clostridium</taxon>
    </lineage>
</organism>
<name>A0ABR7IRW2_9CLOT</name>
<dbReference type="Pfam" id="PF07554">
    <property type="entry name" value="FIVAR"/>
    <property type="match status" value="3"/>
</dbReference>
<feature type="domain" description="Alpha-L-rhamnosidase concanavalin-like" evidence="7">
    <location>
        <begin position="576"/>
        <end position="674"/>
    </location>
</feature>
<keyword evidence="11" id="KW-1185">Reference proteome</keyword>